<evidence type="ECO:0000256" key="1">
    <source>
        <dbReference type="ARBA" id="ARBA00022741"/>
    </source>
</evidence>
<dbReference type="InterPro" id="IPR001806">
    <property type="entry name" value="Small_GTPase"/>
</dbReference>
<accession>A0A1J4JWI8</accession>
<proteinExistence type="predicted"/>
<dbReference type="GO" id="GO:0003924">
    <property type="term" value="F:GTPase activity"/>
    <property type="evidence" value="ECO:0007669"/>
    <property type="project" value="InterPro"/>
</dbReference>
<dbReference type="Proteomes" id="UP000179807">
    <property type="component" value="Unassembled WGS sequence"/>
</dbReference>
<dbReference type="Pfam" id="PF00071">
    <property type="entry name" value="Ras"/>
    <property type="match status" value="1"/>
</dbReference>
<comment type="caution">
    <text evidence="2">The sequence shown here is derived from an EMBL/GenBank/DDBJ whole genome shotgun (WGS) entry which is preliminary data.</text>
</comment>
<dbReference type="EMBL" id="MLAK01000891">
    <property type="protein sequence ID" value="OHT01900.1"/>
    <property type="molecule type" value="Genomic_DNA"/>
</dbReference>
<evidence type="ECO:0000313" key="2">
    <source>
        <dbReference type="EMBL" id="OHT01900.1"/>
    </source>
</evidence>
<organism evidence="2 3">
    <name type="scientific">Tritrichomonas foetus</name>
    <dbReference type="NCBI Taxonomy" id="1144522"/>
    <lineage>
        <taxon>Eukaryota</taxon>
        <taxon>Metamonada</taxon>
        <taxon>Parabasalia</taxon>
        <taxon>Tritrichomonadida</taxon>
        <taxon>Tritrichomonadidae</taxon>
        <taxon>Tritrichomonas</taxon>
    </lineage>
</organism>
<dbReference type="SUPFAM" id="SSF52540">
    <property type="entry name" value="P-loop containing nucleoside triphosphate hydrolases"/>
    <property type="match status" value="1"/>
</dbReference>
<dbReference type="PROSITE" id="PS51419">
    <property type="entry name" value="RAB"/>
    <property type="match status" value="1"/>
</dbReference>
<reference evidence="2" key="1">
    <citation type="submission" date="2016-10" db="EMBL/GenBank/DDBJ databases">
        <authorList>
            <person name="Benchimol M."/>
            <person name="Almeida L.G."/>
            <person name="Vasconcelos A.T."/>
            <person name="Perreira-Neves A."/>
            <person name="Rosa I.A."/>
            <person name="Tasca T."/>
            <person name="Bogo M.R."/>
            <person name="de Souza W."/>
        </authorList>
    </citation>
    <scope>NUCLEOTIDE SEQUENCE [LARGE SCALE GENOMIC DNA]</scope>
    <source>
        <strain evidence="2">K</strain>
    </source>
</reference>
<dbReference type="Gene3D" id="3.40.50.300">
    <property type="entry name" value="P-loop containing nucleotide triphosphate hydrolases"/>
    <property type="match status" value="1"/>
</dbReference>
<dbReference type="GO" id="GO:0005525">
    <property type="term" value="F:GTP binding"/>
    <property type="evidence" value="ECO:0007669"/>
    <property type="project" value="InterPro"/>
</dbReference>
<evidence type="ECO:0000313" key="3">
    <source>
        <dbReference type="Proteomes" id="UP000179807"/>
    </source>
</evidence>
<dbReference type="AlphaFoldDB" id="A0A1J4JWI8"/>
<dbReference type="VEuPathDB" id="TrichDB:TRFO_31193"/>
<dbReference type="NCBIfam" id="TIGR00231">
    <property type="entry name" value="small_GTP"/>
    <property type="match status" value="1"/>
</dbReference>
<gene>
    <name evidence="2" type="primary">RAB5</name>
    <name evidence="2" type="ORF">TRFO_31193</name>
</gene>
<dbReference type="InterPro" id="IPR027417">
    <property type="entry name" value="P-loop_NTPase"/>
</dbReference>
<sequence length="154" mass="16736">MKGSLNTSLGRVTLEVWDTAGQEQFTSLAPVFFSNASAAILVYDLTERNSLYAIERYLSMISDRASENCIICLVGNKKDLVENDSSKREVSPEESIRFGSKIGAKYILEVSALSGENINDIFLSIANDPDLVGASSQEESIIKPETNKGGKSCC</sequence>
<dbReference type="SMART" id="SM00173">
    <property type="entry name" value="RAS"/>
    <property type="match status" value="1"/>
</dbReference>
<name>A0A1J4JWI8_9EUKA</name>
<dbReference type="CDD" id="cd00154">
    <property type="entry name" value="Rab"/>
    <property type="match status" value="1"/>
</dbReference>
<keyword evidence="1" id="KW-0547">Nucleotide-binding</keyword>
<dbReference type="PROSITE" id="PS51421">
    <property type="entry name" value="RAS"/>
    <property type="match status" value="1"/>
</dbReference>
<dbReference type="RefSeq" id="XP_068355036.1">
    <property type="nucleotide sequence ID" value="XM_068507784.1"/>
</dbReference>
<dbReference type="SMART" id="SM00174">
    <property type="entry name" value="RHO"/>
    <property type="match status" value="1"/>
</dbReference>
<keyword evidence="3" id="KW-1185">Reference proteome</keyword>
<dbReference type="PRINTS" id="PR00449">
    <property type="entry name" value="RASTRNSFRMNG"/>
</dbReference>
<protein>
    <submittedName>
        <fullName evidence="2">Ras-related protein Rab5</fullName>
    </submittedName>
</protein>
<dbReference type="InterPro" id="IPR005225">
    <property type="entry name" value="Small_GTP-bd"/>
</dbReference>
<dbReference type="SMART" id="SM00175">
    <property type="entry name" value="RAB"/>
    <property type="match status" value="1"/>
</dbReference>
<dbReference type="GeneID" id="94842488"/>
<dbReference type="PANTHER" id="PTHR47978">
    <property type="match status" value="1"/>
</dbReference>